<dbReference type="Pfam" id="PF01261">
    <property type="entry name" value="AP_endonuc_2"/>
    <property type="match status" value="1"/>
</dbReference>
<protein>
    <submittedName>
        <fullName evidence="2">3-dehydroshikimate dehydratase</fullName>
        <ecNumber evidence="2">4.2.1.118</ecNumber>
    </submittedName>
</protein>
<evidence type="ECO:0000259" key="1">
    <source>
        <dbReference type="Pfam" id="PF01261"/>
    </source>
</evidence>
<dbReference type="PATRIC" id="fig|1432052.4.peg.3802"/>
<keyword evidence="2" id="KW-0456">Lyase</keyword>
<feature type="domain" description="Xylose isomerase-like TIM barrel" evidence="1">
    <location>
        <begin position="27"/>
        <end position="247"/>
    </location>
</feature>
<evidence type="ECO:0000313" key="2">
    <source>
        <dbReference type="EMBL" id="ODM07523.1"/>
    </source>
</evidence>
<name>A0A1E3AFN7_9FIRM</name>
<dbReference type="RefSeq" id="WP_069153152.1">
    <property type="nucleotide sequence ID" value="NZ_MCGH01000002.1"/>
</dbReference>
<accession>A0A1E3AFN7</accession>
<dbReference type="InterPro" id="IPR036237">
    <property type="entry name" value="Xyl_isomerase-like_sf"/>
</dbReference>
<dbReference type="Proteomes" id="UP000094067">
    <property type="component" value="Unassembled WGS sequence"/>
</dbReference>
<dbReference type="EMBL" id="MCGH01000002">
    <property type="protein sequence ID" value="ODM07523.1"/>
    <property type="molecule type" value="Genomic_DNA"/>
</dbReference>
<dbReference type="Gene3D" id="3.20.20.150">
    <property type="entry name" value="Divalent-metal-dependent TIM barrel enzymes"/>
    <property type="match status" value="1"/>
</dbReference>
<evidence type="ECO:0000313" key="3">
    <source>
        <dbReference type="Proteomes" id="UP000094067"/>
    </source>
</evidence>
<dbReference type="GO" id="GO:0046565">
    <property type="term" value="F:3-dehydroshikimate dehydratase activity"/>
    <property type="evidence" value="ECO:0007669"/>
    <property type="project" value="UniProtKB-EC"/>
</dbReference>
<dbReference type="SUPFAM" id="SSF51658">
    <property type="entry name" value="Xylose isomerase-like"/>
    <property type="match status" value="1"/>
</dbReference>
<dbReference type="InterPro" id="IPR050312">
    <property type="entry name" value="IolE/XylAMocC-like"/>
</dbReference>
<organism evidence="2 3">
    <name type="scientific">Eisenbergiella tayi</name>
    <dbReference type="NCBI Taxonomy" id="1432052"/>
    <lineage>
        <taxon>Bacteria</taxon>
        <taxon>Bacillati</taxon>
        <taxon>Bacillota</taxon>
        <taxon>Clostridia</taxon>
        <taxon>Lachnospirales</taxon>
        <taxon>Lachnospiraceae</taxon>
        <taxon>Eisenbergiella</taxon>
    </lineage>
</organism>
<dbReference type="EC" id="4.2.1.118" evidence="2"/>
<sequence>MDRKILTKCPVSCFADEIDVSVDKQIALLQELGIGWIEFRSGDGKGVADYTEKEAEMLMSCLSANGIRISAVGSPIGKIDITQDFEPHFETYRHIVELAGILDTSFIRMFSFFMPEGEEPDKFRDEVMRRMDLMVEYAAGRNVVLLHENEKGIYGDSAARCLDLMKLFYGDHFRCTFDFANFVQCGQDTMEAYEMLRPYISYIHVKDAMRESGDVVPAGTGDGNVAEILNRLDEEGYAGFLSLEPHLADFAGLKSLEKEVKERGRTDGEEAFCTAYRALEKLLG</sequence>
<dbReference type="PANTHER" id="PTHR12110:SF53">
    <property type="entry name" value="BLR5974 PROTEIN"/>
    <property type="match status" value="1"/>
</dbReference>
<reference evidence="2 3" key="1">
    <citation type="submission" date="2016-07" db="EMBL/GenBank/DDBJ databases">
        <title>Characterization of isolates of Eisenbergiella tayi derived from blood cultures, using whole genome sequencing.</title>
        <authorList>
            <person name="Burdz T."/>
            <person name="Wiebe D."/>
            <person name="Huynh C."/>
            <person name="Bernard K."/>
        </authorList>
    </citation>
    <scope>NUCLEOTIDE SEQUENCE [LARGE SCALE GENOMIC DNA]</scope>
    <source>
        <strain evidence="2 3">NML 110608</strain>
    </source>
</reference>
<dbReference type="InterPro" id="IPR013022">
    <property type="entry name" value="Xyl_isomerase-like_TIM-brl"/>
</dbReference>
<gene>
    <name evidence="2" type="primary">asbF</name>
    <name evidence="2" type="ORF">BEI61_03413</name>
</gene>
<proteinExistence type="predicted"/>
<comment type="caution">
    <text evidence="2">The sequence shown here is derived from an EMBL/GenBank/DDBJ whole genome shotgun (WGS) entry which is preliminary data.</text>
</comment>
<dbReference type="AlphaFoldDB" id="A0A1E3AFN7"/>
<dbReference type="PANTHER" id="PTHR12110">
    <property type="entry name" value="HYDROXYPYRUVATE ISOMERASE"/>
    <property type="match status" value="1"/>
</dbReference>